<gene>
    <name evidence="1" type="ORF">Lsha_1969</name>
</gene>
<organism evidence="1 2">
    <name type="scientific">Legionella shakespearei DSM 23087</name>
    <dbReference type="NCBI Taxonomy" id="1122169"/>
    <lineage>
        <taxon>Bacteria</taxon>
        <taxon>Pseudomonadati</taxon>
        <taxon>Pseudomonadota</taxon>
        <taxon>Gammaproteobacteria</taxon>
        <taxon>Legionellales</taxon>
        <taxon>Legionellaceae</taxon>
        <taxon>Legionella</taxon>
    </lineage>
</organism>
<protein>
    <submittedName>
        <fullName evidence="1">Substrate of the Dot/Icm secretion system</fullName>
    </submittedName>
</protein>
<name>A0A0W0YQU9_9GAMM</name>
<comment type="caution">
    <text evidence="1">The sequence shown here is derived from an EMBL/GenBank/DDBJ whole genome shotgun (WGS) entry which is preliminary data.</text>
</comment>
<proteinExistence type="predicted"/>
<dbReference type="PATRIC" id="fig|1122169.6.peg.2250"/>
<dbReference type="RefSeq" id="WP_018576951.1">
    <property type="nucleotide sequence ID" value="NZ_KB892393.1"/>
</dbReference>
<sequence>MGIGDGKVVREGQGRKIDLNADEAGSGGDLELRHVSFFFNGVSDVLTTQKKAYDCTFVVQFGKMESHVSAGEFIVNFPVYYRLGKGTSPFPAQYAEQAVHSFLKFKFTLEGTKLFCRLKCDSLTALKDYDLRNLLSILYPSLSQTNMAYSVTDNHALLCLVTEPVHVRQVVSHESTDAVNVEAFIKIIKDYRLHCLRRFEELTVQRESIAYHWSLELGDVLDSIAVDYHLVKDAEYKRAFKILSAIELNETYQNDPQIFMSLNGVRDALSFFRQQAKMARRGVDIDLCQLKLIMDELESHEGNSPKDNVWLPSGTAVNLSLQMEEFLGFEIMQQQIIL</sequence>
<dbReference type="OrthoDB" id="9938854at2"/>
<accession>A0A0W0YQU9</accession>
<dbReference type="AlphaFoldDB" id="A0A0W0YQU9"/>
<reference evidence="1 2" key="1">
    <citation type="submission" date="2015-11" db="EMBL/GenBank/DDBJ databases">
        <title>Genomic analysis of 38 Legionella species identifies large and diverse effector repertoires.</title>
        <authorList>
            <person name="Burstein D."/>
            <person name="Amaro F."/>
            <person name="Zusman T."/>
            <person name="Lifshitz Z."/>
            <person name="Cohen O."/>
            <person name="Gilbert J.A."/>
            <person name="Pupko T."/>
            <person name="Shuman H.A."/>
            <person name="Segal G."/>
        </authorList>
    </citation>
    <scope>NUCLEOTIDE SEQUENCE [LARGE SCALE GENOMIC DNA]</scope>
    <source>
        <strain evidence="1 2">ATCC 49655</strain>
    </source>
</reference>
<evidence type="ECO:0000313" key="1">
    <source>
        <dbReference type="EMBL" id="KTD59273.1"/>
    </source>
</evidence>
<dbReference type="eggNOG" id="ENOG5031EEC">
    <property type="taxonomic scope" value="Bacteria"/>
</dbReference>
<dbReference type="EMBL" id="LNYW01000049">
    <property type="protein sequence ID" value="KTD59273.1"/>
    <property type="molecule type" value="Genomic_DNA"/>
</dbReference>
<keyword evidence="2" id="KW-1185">Reference proteome</keyword>
<dbReference type="Proteomes" id="UP000054600">
    <property type="component" value="Unassembled WGS sequence"/>
</dbReference>
<evidence type="ECO:0000313" key="2">
    <source>
        <dbReference type="Proteomes" id="UP000054600"/>
    </source>
</evidence>